<reference evidence="2" key="1">
    <citation type="submission" date="2017-02" db="EMBL/GenBank/DDBJ databases">
        <authorList>
            <person name="Varghese N."/>
            <person name="Submissions S."/>
        </authorList>
    </citation>
    <scope>NUCLEOTIDE SEQUENCE [LARGE SCALE GENOMIC DNA]</scope>
    <source>
        <strain evidence="2">DSM 15739</strain>
    </source>
</reference>
<proteinExistence type="predicted"/>
<dbReference type="EMBL" id="FUWO01000005">
    <property type="protein sequence ID" value="SJZ43917.1"/>
    <property type="molecule type" value="Genomic_DNA"/>
</dbReference>
<dbReference type="RefSeq" id="WP_078755587.1">
    <property type="nucleotide sequence ID" value="NZ_FUWO01000005.1"/>
</dbReference>
<dbReference type="InterPro" id="IPR046698">
    <property type="entry name" value="PedC-like"/>
</dbReference>
<sequence>MNEIETYLEQIKTFEEISPVKGIELLEQEGTIIYIGRKTCPYCRRFVNKLSKVAQARQYKIYLIDSESEKYDFKDIQSFREQFNIPTVPGFLVKQASDVAVRCDSSMTEEEIVQMIEEK</sequence>
<name>A0A1T4KNI5_9LACT</name>
<evidence type="ECO:0000313" key="2">
    <source>
        <dbReference type="Proteomes" id="UP000189941"/>
    </source>
</evidence>
<organism evidence="1 2">
    <name type="scientific">Globicatella sulfidifaciens DSM 15739</name>
    <dbReference type="NCBI Taxonomy" id="1121925"/>
    <lineage>
        <taxon>Bacteria</taxon>
        <taxon>Bacillati</taxon>
        <taxon>Bacillota</taxon>
        <taxon>Bacilli</taxon>
        <taxon>Lactobacillales</taxon>
        <taxon>Aerococcaceae</taxon>
        <taxon>Globicatella</taxon>
    </lineage>
</organism>
<dbReference type="AlphaFoldDB" id="A0A1T4KNI5"/>
<evidence type="ECO:0000313" key="1">
    <source>
        <dbReference type="EMBL" id="SJZ43917.1"/>
    </source>
</evidence>
<dbReference type="OrthoDB" id="9792987at2"/>
<dbReference type="STRING" id="1121925.SAMN02746011_00790"/>
<keyword evidence="2" id="KW-1185">Reference proteome</keyword>
<dbReference type="Proteomes" id="UP000189941">
    <property type="component" value="Unassembled WGS sequence"/>
</dbReference>
<dbReference type="Gene3D" id="3.40.30.10">
    <property type="entry name" value="Glutaredoxin"/>
    <property type="match status" value="1"/>
</dbReference>
<dbReference type="CDD" id="cd02947">
    <property type="entry name" value="TRX_family"/>
    <property type="match status" value="1"/>
</dbReference>
<dbReference type="InterPro" id="IPR036249">
    <property type="entry name" value="Thioredoxin-like_sf"/>
</dbReference>
<dbReference type="Pfam" id="PF20207">
    <property type="entry name" value="DUF6568"/>
    <property type="match status" value="1"/>
</dbReference>
<protein>
    <submittedName>
        <fullName evidence="1">Bacteriocin transport accessory protein, putative</fullName>
    </submittedName>
</protein>
<dbReference type="SUPFAM" id="SSF52833">
    <property type="entry name" value="Thioredoxin-like"/>
    <property type="match status" value="1"/>
</dbReference>
<gene>
    <name evidence="1" type="ORF">SAMN02746011_00790</name>
</gene>
<accession>A0A1T4KNI5</accession>